<gene>
    <name evidence="2" type="ORF">L873DRAFT_924391</name>
</gene>
<dbReference type="EMBL" id="ML120388">
    <property type="protein sequence ID" value="RPA99390.1"/>
    <property type="molecule type" value="Genomic_DNA"/>
</dbReference>
<evidence type="ECO:0000256" key="1">
    <source>
        <dbReference type="SAM" id="MobiDB-lite"/>
    </source>
</evidence>
<reference evidence="2 3" key="1">
    <citation type="journal article" date="2018" name="Nat. Ecol. Evol.">
        <title>Pezizomycetes genomes reveal the molecular basis of ectomycorrhizal truffle lifestyle.</title>
        <authorList>
            <person name="Murat C."/>
            <person name="Payen T."/>
            <person name="Noel B."/>
            <person name="Kuo A."/>
            <person name="Morin E."/>
            <person name="Chen J."/>
            <person name="Kohler A."/>
            <person name="Krizsan K."/>
            <person name="Balestrini R."/>
            <person name="Da Silva C."/>
            <person name="Montanini B."/>
            <person name="Hainaut M."/>
            <person name="Levati E."/>
            <person name="Barry K.W."/>
            <person name="Belfiori B."/>
            <person name="Cichocki N."/>
            <person name="Clum A."/>
            <person name="Dockter R.B."/>
            <person name="Fauchery L."/>
            <person name="Guy J."/>
            <person name="Iotti M."/>
            <person name="Le Tacon F."/>
            <person name="Lindquist E.A."/>
            <person name="Lipzen A."/>
            <person name="Malagnac F."/>
            <person name="Mello A."/>
            <person name="Molinier V."/>
            <person name="Miyauchi S."/>
            <person name="Poulain J."/>
            <person name="Riccioni C."/>
            <person name="Rubini A."/>
            <person name="Sitrit Y."/>
            <person name="Splivallo R."/>
            <person name="Traeger S."/>
            <person name="Wang M."/>
            <person name="Zifcakova L."/>
            <person name="Wipf D."/>
            <person name="Zambonelli A."/>
            <person name="Paolocci F."/>
            <person name="Nowrousian M."/>
            <person name="Ottonello S."/>
            <person name="Baldrian P."/>
            <person name="Spatafora J.W."/>
            <person name="Henrissat B."/>
            <person name="Nagy L.G."/>
            <person name="Aury J.M."/>
            <person name="Wincker P."/>
            <person name="Grigoriev I.V."/>
            <person name="Bonfante P."/>
            <person name="Martin F.M."/>
        </authorList>
    </citation>
    <scope>NUCLEOTIDE SEQUENCE [LARGE SCALE GENOMIC DNA]</scope>
    <source>
        <strain evidence="2 3">120613-1</strain>
    </source>
</reference>
<organism evidence="2 3">
    <name type="scientific">Choiromyces venosus 120613-1</name>
    <dbReference type="NCBI Taxonomy" id="1336337"/>
    <lineage>
        <taxon>Eukaryota</taxon>
        <taxon>Fungi</taxon>
        <taxon>Dikarya</taxon>
        <taxon>Ascomycota</taxon>
        <taxon>Pezizomycotina</taxon>
        <taxon>Pezizomycetes</taxon>
        <taxon>Pezizales</taxon>
        <taxon>Tuberaceae</taxon>
        <taxon>Choiromyces</taxon>
    </lineage>
</organism>
<accession>A0A3N4JTC5</accession>
<dbReference type="AlphaFoldDB" id="A0A3N4JTC5"/>
<evidence type="ECO:0000313" key="2">
    <source>
        <dbReference type="EMBL" id="RPA99390.1"/>
    </source>
</evidence>
<evidence type="ECO:0000313" key="3">
    <source>
        <dbReference type="Proteomes" id="UP000276215"/>
    </source>
</evidence>
<keyword evidence="3" id="KW-1185">Reference proteome</keyword>
<proteinExistence type="predicted"/>
<protein>
    <submittedName>
        <fullName evidence="2">Uncharacterized protein</fullName>
    </submittedName>
</protein>
<feature type="compositionally biased region" description="Basic and acidic residues" evidence="1">
    <location>
        <begin position="187"/>
        <end position="201"/>
    </location>
</feature>
<feature type="compositionally biased region" description="Polar residues" evidence="1">
    <location>
        <begin position="34"/>
        <end position="56"/>
    </location>
</feature>
<dbReference type="Proteomes" id="UP000276215">
    <property type="component" value="Unassembled WGS sequence"/>
</dbReference>
<feature type="compositionally biased region" description="Basic and acidic residues" evidence="1">
    <location>
        <begin position="238"/>
        <end position="247"/>
    </location>
</feature>
<feature type="compositionally biased region" description="Polar residues" evidence="1">
    <location>
        <begin position="218"/>
        <end position="231"/>
    </location>
</feature>
<feature type="region of interest" description="Disordered" evidence="1">
    <location>
        <begin position="155"/>
        <end position="201"/>
    </location>
</feature>
<feature type="compositionally biased region" description="Low complexity" evidence="1">
    <location>
        <begin position="165"/>
        <end position="181"/>
    </location>
</feature>
<sequence length="247" mass="26904">MSNHYPDSYSPPRFIGLYKGLLLKIPGKFTTTKTTDIIPPQKNNYRSQLRKPQNNFKMPDNPDPEASNLSTPMEIHDNTEISSPAGAVIKNILERSTFSDPLLDGQTLALVNAISATDRLLDSFLDSIEHKQDRDPKDLRADGITKDARRHARRIARMKGGGEDTGTSSASSSTSAGSVVEGSEDVSVEKHGKKSGKEVEMKALEKLADGIEELDIASESNAQVEENQEMSASGGDVVMREGGRESM</sequence>
<feature type="region of interest" description="Disordered" evidence="1">
    <location>
        <begin position="34"/>
        <end position="67"/>
    </location>
</feature>
<name>A0A3N4JTC5_9PEZI</name>
<feature type="region of interest" description="Disordered" evidence="1">
    <location>
        <begin position="215"/>
        <end position="247"/>
    </location>
</feature>